<proteinExistence type="predicted"/>
<dbReference type="OrthoDB" id="2445069at2759"/>
<evidence type="ECO:0000313" key="2">
    <source>
        <dbReference type="Proteomes" id="UP000439903"/>
    </source>
</evidence>
<reference evidence="1 2" key="1">
    <citation type="journal article" date="2019" name="Environ. Microbiol.">
        <title>At the nexus of three kingdoms: the genome of the mycorrhizal fungus Gigaspora margarita provides insights into plant, endobacterial and fungal interactions.</title>
        <authorList>
            <person name="Venice F."/>
            <person name="Ghignone S."/>
            <person name="Salvioli di Fossalunga A."/>
            <person name="Amselem J."/>
            <person name="Novero M."/>
            <person name="Xianan X."/>
            <person name="Sedzielewska Toro K."/>
            <person name="Morin E."/>
            <person name="Lipzen A."/>
            <person name="Grigoriev I.V."/>
            <person name="Henrissat B."/>
            <person name="Martin F.M."/>
            <person name="Bonfante P."/>
        </authorList>
    </citation>
    <scope>NUCLEOTIDE SEQUENCE [LARGE SCALE GENOMIC DNA]</scope>
    <source>
        <strain evidence="1 2">BEG34</strain>
    </source>
</reference>
<organism evidence="1 2">
    <name type="scientific">Gigaspora margarita</name>
    <dbReference type="NCBI Taxonomy" id="4874"/>
    <lineage>
        <taxon>Eukaryota</taxon>
        <taxon>Fungi</taxon>
        <taxon>Fungi incertae sedis</taxon>
        <taxon>Mucoromycota</taxon>
        <taxon>Glomeromycotina</taxon>
        <taxon>Glomeromycetes</taxon>
        <taxon>Diversisporales</taxon>
        <taxon>Gigasporaceae</taxon>
        <taxon>Gigaspora</taxon>
    </lineage>
</organism>
<protein>
    <submittedName>
        <fullName evidence="1">Uncharacterized protein</fullName>
    </submittedName>
</protein>
<comment type="caution">
    <text evidence="1">The sequence shown here is derived from an EMBL/GenBank/DDBJ whole genome shotgun (WGS) entry which is preliminary data.</text>
</comment>
<evidence type="ECO:0000313" key="1">
    <source>
        <dbReference type="EMBL" id="KAF0488369.1"/>
    </source>
</evidence>
<dbReference type="EMBL" id="WTPW01000687">
    <property type="protein sequence ID" value="KAF0488369.1"/>
    <property type="molecule type" value="Genomic_DNA"/>
</dbReference>
<keyword evidence="2" id="KW-1185">Reference proteome</keyword>
<accession>A0A8H4AFA7</accession>
<sequence>MSVLSNINKIFDIDKKVQEIDMDLDENNVDNILNFILDVTEGVGYMWEVVNDDASAPEKMLKAERMKTFSLLKHALEGFDVFSIQKLLQFKAIELKDQITSDTEGQF</sequence>
<gene>
    <name evidence="1" type="ORF">F8M41_022304</name>
</gene>
<name>A0A8H4AFA7_GIGMA</name>
<dbReference type="AlphaFoldDB" id="A0A8H4AFA7"/>
<dbReference type="Proteomes" id="UP000439903">
    <property type="component" value="Unassembled WGS sequence"/>
</dbReference>